<keyword evidence="10 11" id="KW-0100">Branched-chain amino acid biosynthesis</keyword>
<dbReference type="GO" id="GO:0009099">
    <property type="term" value="P:L-valine biosynthetic process"/>
    <property type="evidence" value="ECO:0007669"/>
    <property type="project" value="UniProtKB-UniPathway"/>
</dbReference>
<accession>A0A158IQK5</accession>
<evidence type="ECO:0000256" key="10">
    <source>
        <dbReference type="ARBA" id="ARBA00023304"/>
    </source>
</evidence>
<dbReference type="PANTHER" id="PTHR18968:SF13">
    <property type="entry name" value="ACETOLACTATE SYNTHASE CATALYTIC SUBUNIT, MITOCHONDRIAL"/>
    <property type="match status" value="1"/>
</dbReference>
<dbReference type="GO" id="GO:0003984">
    <property type="term" value="F:acetolactate synthase activity"/>
    <property type="evidence" value="ECO:0007669"/>
    <property type="project" value="UniProtKB-EC"/>
</dbReference>
<dbReference type="Gene3D" id="3.40.50.1220">
    <property type="entry name" value="TPP-binding domain"/>
    <property type="match status" value="1"/>
</dbReference>
<dbReference type="SUPFAM" id="SSF52467">
    <property type="entry name" value="DHS-like NAD/FAD-binding domain"/>
    <property type="match status" value="1"/>
</dbReference>
<proteinExistence type="inferred from homology"/>
<evidence type="ECO:0000259" key="12">
    <source>
        <dbReference type="Pfam" id="PF00205"/>
    </source>
</evidence>
<dbReference type="FunFam" id="3.40.50.1220:FF:000008">
    <property type="entry name" value="Acetolactate synthase"/>
    <property type="match status" value="1"/>
</dbReference>
<dbReference type="CDD" id="cd07035">
    <property type="entry name" value="TPP_PYR_POX_like"/>
    <property type="match status" value="1"/>
</dbReference>
<dbReference type="InterPro" id="IPR012001">
    <property type="entry name" value="Thiamin_PyroP_enz_TPP-bd_dom"/>
</dbReference>
<comment type="pathway">
    <text evidence="1 11">Amino-acid biosynthesis; L-isoleucine biosynthesis; L-isoleucine from 2-oxobutanoate: step 1/4.</text>
</comment>
<evidence type="ECO:0000256" key="11">
    <source>
        <dbReference type="RuleBase" id="RU003591"/>
    </source>
</evidence>
<evidence type="ECO:0000256" key="7">
    <source>
        <dbReference type="ARBA" id="ARBA00022723"/>
    </source>
</evidence>
<evidence type="ECO:0000256" key="8">
    <source>
        <dbReference type="ARBA" id="ARBA00022842"/>
    </source>
</evidence>
<keyword evidence="7 11" id="KW-0479">Metal-binding</keyword>
<dbReference type="EC" id="2.2.1.6" evidence="4 11"/>
<dbReference type="InterPro" id="IPR045229">
    <property type="entry name" value="TPP_enz"/>
</dbReference>
<protein>
    <recommendedName>
        <fullName evidence="4 11">Acetolactate synthase</fullName>
        <ecNumber evidence="4 11">2.2.1.6</ecNumber>
    </recommendedName>
</protein>
<evidence type="ECO:0000256" key="5">
    <source>
        <dbReference type="ARBA" id="ARBA00022605"/>
    </source>
</evidence>
<keyword evidence="8 11" id="KW-0460">Magnesium</keyword>
<evidence type="ECO:0000256" key="3">
    <source>
        <dbReference type="ARBA" id="ARBA00007812"/>
    </source>
</evidence>
<dbReference type="InterPro" id="IPR029061">
    <property type="entry name" value="THDP-binding"/>
</dbReference>
<dbReference type="OrthoDB" id="2254214at2"/>
<evidence type="ECO:0000256" key="1">
    <source>
        <dbReference type="ARBA" id="ARBA00004974"/>
    </source>
</evidence>
<dbReference type="InterPro" id="IPR039368">
    <property type="entry name" value="AHAS_TPP"/>
</dbReference>
<dbReference type="Pfam" id="PF02776">
    <property type="entry name" value="TPP_enzyme_N"/>
    <property type="match status" value="1"/>
</dbReference>
<dbReference type="InterPro" id="IPR029035">
    <property type="entry name" value="DHS-like_NAD/FAD-binding_dom"/>
</dbReference>
<dbReference type="Proteomes" id="UP000054770">
    <property type="component" value="Unassembled WGS sequence"/>
</dbReference>
<comment type="caution">
    <text evidence="15">The sequence shown here is derived from an EMBL/GenBank/DDBJ whole genome shotgun (WGS) entry which is preliminary data.</text>
</comment>
<evidence type="ECO:0000256" key="2">
    <source>
        <dbReference type="ARBA" id="ARBA00005025"/>
    </source>
</evidence>
<dbReference type="Pfam" id="PF00205">
    <property type="entry name" value="TPP_enzyme_M"/>
    <property type="match status" value="1"/>
</dbReference>
<dbReference type="GO" id="GO:0030976">
    <property type="term" value="F:thiamine pyrophosphate binding"/>
    <property type="evidence" value="ECO:0007669"/>
    <property type="project" value="UniProtKB-UniRule"/>
</dbReference>
<feature type="domain" description="Thiamine pyrophosphate enzyme TPP-binding" evidence="13">
    <location>
        <begin position="422"/>
        <end position="572"/>
    </location>
</feature>
<dbReference type="InterPro" id="IPR000399">
    <property type="entry name" value="TPP-bd_CS"/>
</dbReference>
<name>A0A158IQK5_9BURK</name>
<keyword evidence="6 11" id="KW-0808">Transferase</keyword>
<dbReference type="CDD" id="cd02015">
    <property type="entry name" value="TPP_AHAS"/>
    <property type="match status" value="1"/>
</dbReference>
<dbReference type="RefSeq" id="WP_087645074.1">
    <property type="nucleotide sequence ID" value="NZ_FCON02000027.1"/>
</dbReference>
<dbReference type="GO" id="GO:0000287">
    <property type="term" value="F:magnesium ion binding"/>
    <property type="evidence" value="ECO:0007669"/>
    <property type="project" value="UniProtKB-UniRule"/>
</dbReference>
<comment type="cofactor">
    <cofactor evidence="11">
        <name>Mg(2+)</name>
        <dbReference type="ChEBI" id="CHEBI:18420"/>
    </cofactor>
    <text evidence="11">Binds 1 Mg(2+) ion per subunit.</text>
</comment>
<dbReference type="PROSITE" id="PS00187">
    <property type="entry name" value="TPP_ENZYMES"/>
    <property type="match status" value="1"/>
</dbReference>
<dbReference type="NCBIfam" id="TIGR00118">
    <property type="entry name" value="acolac_lg"/>
    <property type="match status" value="1"/>
</dbReference>
<dbReference type="InterPro" id="IPR012846">
    <property type="entry name" value="Acetolactate_synth_lsu"/>
</dbReference>
<evidence type="ECO:0000256" key="4">
    <source>
        <dbReference type="ARBA" id="ARBA00013145"/>
    </source>
</evidence>
<comment type="similarity">
    <text evidence="3 11">Belongs to the TPP enzyme family.</text>
</comment>
<dbReference type="Gene3D" id="3.40.50.970">
    <property type="match status" value="2"/>
</dbReference>
<dbReference type="FunFam" id="3.40.50.970:FF:000007">
    <property type="entry name" value="Acetolactate synthase"/>
    <property type="match status" value="1"/>
</dbReference>
<dbReference type="EMBL" id="FCON02000027">
    <property type="protein sequence ID" value="SAL58992.1"/>
    <property type="molecule type" value="Genomic_DNA"/>
</dbReference>
<reference evidence="15" key="1">
    <citation type="submission" date="2016-01" db="EMBL/GenBank/DDBJ databases">
        <authorList>
            <person name="Peeters C."/>
        </authorList>
    </citation>
    <scope>NUCLEOTIDE SEQUENCE [LARGE SCALE GENOMIC DNA]</scope>
    <source>
        <strain evidence="15">LMG 22940</strain>
    </source>
</reference>
<keyword evidence="9 11" id="KW-0786">Thiamine pyrophosphate</keyword>
<dbReference type="InterPro" id="IPR011766">
    <property type="entry name" value="TPP_enzyme_TPP-bd"/>
</dbReference>
<dbReference type="GO" id="GO:0009097">
    <property type="term" value="P:isoleucine biosynthetic process"/>
    <property type="evidence" value="ECO:0007669"/>
    <property type="project" value="UniProtKB-UniPathway"/>
</dbReference>
<gene>
    <name evidence="15" type="ORF">AWB68_02941</name>
</gene>
<dbReference type="AlphaFoldDB" id="A0A158IQK5"/>
<evidence type="ECO:0000256" key="6">
    <source>
        <dbReference type="ARBA" id="ARBA00022679"/>
    </source>
</evidence>
<dbReference type="PANTHER" id="PTHR18968">
    <property type="entry name" value="THIAMINE PYROPHOSPHATE ENZYMES"/>
    <property type="match status" value="1"/>
</dbReference>
<dbReference type="UniPathway" id="UPA00047">
    <property type="reaction ID" value="UER00055"/>
</dbReference>
<sequence length="621" mass="67221">MTQNPNVASRAFTKSTHASEWMSGADIILRVLAEQGVDTLFGYSGGAILPTYDAVFRFNEAHKAAPERQIRFVVPANEQAAGFMAAGYARASGKVGVFMVTSGPGATNAVTPIADCNGDSVPVVLICGQVPRAAIGSDAFQEAPVFNIMSACAKQVFLVTDPEKLEQTLRSAFEIARTGRPGPVVVDVPKDIQNWMGPYHGQGTLQFRGYSDRLRMMAKGAHLDENKRAEFFDLLAQSKRPLLYVGGGVIGAGATAELRRFSERYSIPVVTTLMGLGALPAKHELWLGMLGMHGAACANYAVEDCDFLIAVGARFDDRVAGGRPDAFAPGARYVAHIDIDEAEINKVKRAHWSHVGDAKDTLSSLMESGSASHSPSDWLERVMELKQRYGMNYDRNSPLIQPQFVIEKLSEITGGRAIITTGVGQHQMWAAQFFDFVEPRSFLTSGSMGTMGFGLPAAIGAQLARPDALVIDIDGDGSIRMNSGELETATTYGVPVKVLLLNNLGDGMIRQWQRLFYDGRLCVSDKSLHRKNFVLSARADGFEFARRVKAVSKVEDALKAFVNFDGPAFLEVMVDQNADVFPMVGPGQSYSNMITGPFIPSRSEGETESSGVARQCAADMF</sequence>
<comment type="catalytic activity">
    <reaction evidence="11">
        <text>2 pyruvate + H(+) = (2S)-2-acetolactate + CO2</text>
        <dbReference type="Rhea" id="RHEA:25249"/>
        <dbReference type="ChEBI" id="CHEBI:15361"/>
        <dbReference type="ChEBI" id="CHEBI:15378"/>
        <dbReference type="ChEBI" id="CHEBI:16526"/>
        <dbReference type="ChEBI" id="CHEBI:58476"/>
        <dbReference type="EC" id="2.2.1.6"/>
    </reaction>
</comment>
<keyword evidence="5 11" id="KW-0028">Amino-acid biosynthesis</keyword>
<dbReference type="InterPro" id="IPR012000">
    <property type="entry name" value="Thiamin_PyroP_enz_cen_dom"/>
</dbReference>
<evidence type="ECO:0000313" key="16">
    <source>
        <dbReference type="Proteomes" id="UP000054770"/>
    </source>
</evidence>
<comment type="pathway">
    <text evidence="2 11">Amino-acid biosynthesis; L-valine biosynthesis; L-valine from pyruvate: step 1/4.</text>
</comment>
<dbReference type="Pfam" id="PF02775">
    <property type="entry name" value="TPP_enzyme_C"/>
    <property type="match status" value="1"/>
</dbReference>
<evidence type="ECO:0000256" key="9">
    <source>
        <dbReference type="ARBA" id="ARBA00023052"/>
    </source>
</evidence>
<evidence type="ECO:0000259" key="14">
    <source>
        <dbReference type="Pfam" id="PF02776"/>
    </source>
</evidence>
<evidence type="ECO:0000259" key="13">
    <source>
        <dbReference type="Pfam" id="PF02775"/>
    </source>
</evidence>
<dbReference type="SUPFAM" id="SSF52518">
    <property type="entry name" value="Thiamin diphosphate-binding fold (THDP-binding)"/>
    <property type="match status" value="2"/>
</dbReference>
<dbReference type="GO" id="GO:0050660">
    <property type="term" value="F:flavin adenine dinucleotide binding"/>
    <property type="evidence" value="ECO:0007669"/>
    <property type="project" value="InterPro"/>
</dbReference>
<dbReference type="UniPathway" id="UPA00049">
    <property type="reaction ID" value="UER00059"/>
</dbReference>
<feature type="domain" description="Thiamine pyrophosphate enzyme N-terminal TPP-binding" evidence="14">
    <location>
        <begin position="22"/>
        <end position="142"/>
    </location>
</feature>
<keyword evidence="16" id="KW-1185">Reference proteome</keyword>
<evidence type="ECO:0000313" key="15">
    <source>
        <dbReference type="EMBL" id="SAL58992.1"/>
    </source>
</evidence>
<comment type="cofactor">
    <cofactor evidence="11">
        <name>thiamine diphosphate</name>
        <dbReference type="ChEBI" id="CHEBI:58937"/>
    </cofactor>
    <text evidence="11">Binds 1 thiamine pyrophosphate per subunit.</text>
</comment>
<feature type="domain" description="Thiamine pyrophosphate enzyme central" evidence="12">
    <location>
        <begin position="231"/>
        <end position="365"/>
    </location>
</feature>
<dbReference type="GO" id="GO:0005948">
    <property type="term" value="C:acetolactate synthase complex"/>
    <property type="evidence" value="ECO:0007669"/>
    <property type="project" value="TreeGrafter"/>
</dbReference>
<organism evidence="15 16">
    <name type="scientific">Caballeronia choica</name>
    <dbReference type="NCBI Taxonomy" id="326476"/>
    <lineage>
        <taxon>Bacteria</taxon>
        <taxon>Pseudomonadati</taxon>
        <taxon>Pseudomonadota</taxon>
        <taxon>Betaproteobacteria</taxon>
        <taxon>Burkholderiales</taxon>
        <taxon>Burkholderiaceae</taxon>
        <taxon>Caballeronia</taxon>
    </lineage>
</organism>